<dbReference type="EMBL" id="PZQS01000005">
    <property type="protein sequence ID" value="PVD30975.1"/>
    <property type="molecule type" value="Genomic_DNA"/>
</dbReference>
<comment type="caution">
    <text evidence="1">The sequence shown here is derived from an EMBL/GenBank/DDBJ whole genome shotgun (WGS) entry which is preliminary data.</text>
</comment>
<dbReference type="Proteomes" id="UP000245119">
    <property type="component" value="Linkage Group LG5"/>
</dbReference>
<proteinExistence type="predicted"/>
<protein>
    <submittedName>
        <fullName evidence="1">Uncharacterized protein</fullName>
    </submittedName>
</protein>
<name>A0A2T7PC36_POMCA</name>
<gene>
    <name evidence="1" type="ORF">C0Q70_10251</name>
</gene>
<reference evidence="1 2" key="1">
    <citation type="submission" date="2018-04" db="EMBL/GenBank/DDBJ databases">
        <title>The genome of golden apple snail Pomacea canaliculata provides insight into stress tolerance and invasive adaptation.</title>
        <authorList>
            <person name="Liu C."/>
            <person name="Liu B."/>
            <person name="Ren Y."/>
            <person name="Zhang Y."/>
            <person name="Wang H."/>
            <person name="Li S."/>
            <person name="Jiang F."/>
            <person name="Yin L."/>
            <person name="Zhang G."/>
            <person name="Qian W."/>
            <person name="Fan W."/>
        </authorList>
    </citation>
    <scope>NUCLEOTIDE SEQUENCE [LARGE SCALE GENOMIC DNA]</scope>
    <source>
        <strain evidence="1">SZHN2017</strain>
        <tissue evidence="1">Muscle</tissue>
    </source>
</reference>
<sequence>MPASVLNCATKIQPHNLDNARSSVNLQNTIMHKEESTQTAEKLVLGEAITDFERAISLSHRPVRKCKKKQNVKFSRCTSGQVQTIQSSRNLKLEKSNGKNTAVSRANVYKKPASLSEKPTSKTVQCILKKASHQKTNNPNLIGDTINIQAHFTVSCDENMNRLSPKEGETSRLQMALGAMTTVAGENCLQTSLAAAASVPTHTQLPHSVDCAGNLQHSSCEKSDVSDDLAHQTLQIAGNHLLCSTNVLLPTKTLSHVSTSSHNSVNLEIEGFPKEHMESARIFSKLEVLQEDHFMDVALEIEVLENSETELTAEFAPMKQGHHPLLHDNDIAKHSSSLPQVNTEELPDVQGETGGGHSLCEAVDHPKHQKDEQHNTESVSCRQQLSTYQIFKALKANNLQPAVVDISVLLKAFLQDRASIHHLWEVLCYCSIYQDAPLELVEKAVGQTQTVISNKNILKLVNCWVMTTPSSFLCKLKPETLLRLQTFLHQEPAHCLQQAQGFDLELAVRFLVQIQNKEEDPLFISHLSDVLLRSNVLLNAATFLNFLQEKIKKESGHLEESMSCIRRHLSQLGSLLLAGCCGQQGDDVTEKLLQLLKDSPLVDKPQMTCCQAHSKTQDQSLEGKQKVSDCLKLDRSATATEPAHDHIQRLLRQQPSTSNAASSYPQQVFCQICNQKVVQAGAVLQPYHSSCPSHLLLNCHHFLHTPLHHPSCHHACQECFSPTRLLPCIGSTINLLCRMALACNHKGTTQCWYGAVSQEKQRKCGKAECSGHIRAGCGREGAGGENRHENVPLQPGSW</sequence>
<dbReference type="AlphaFoldDB" id="A0A2T7PC36"/>
<keyword evidence="2" id="KW-1185">Reference proteome</keyword>
<accession>A0A2T7PC36</accession>
<evidence type="ECO:0000313" key="2">
    <source>
        <dbReference type="Proteomes" id="UP000245119"/>
    </source>
</evidence>
<evidence type="ECO:0000313" key="1">
    <source>
        <dbReference type="EMBL" id="PVD30975.1"/>
    </source>
</evidence>
<organism evidence="1 2">
    <name type="scientific">Pomacea canaliculata</name>
    <name type="common">Golden apple snail</name>
    <dbReference type="NCBI Taxonomy" id="400727"/>
    <lineage>
        <taxon>Eukaryota</taxon>
        <taxon>Metazoa</taxon>
        <taxon>Spiralia</taxon>
        <taxon>Lophotrochozoa</taxon>
        <taxon>Mollusca</taxon>
        <taxon>Gastropoda</taxon>
        <taxon>Caenogastropoda</taxon>
        <taxon>Architaenioglossa</taxon>
        <taxon>Ampullarioidea</taxon>
        <taxon>Ampullariidae</taxon>
        <taxon>Pomacea</taxon>
    </lineage>
</organism>